<evidence type="ECO:0000259" key="2">
    <source>
        <dbReference type="PROSITE" id="PS50011"/>
    </source>
</evidence>
<dbReference type="GO" id="GO:0004674">
    <property type="term" value="F:protein serine/threonine kinase activity"/>
    <property type="evidence" value="ECO:0007669"/>
    <property type="project" value="TreeGrafter"/>
</dbReference>
<feature type="compositionally biased region" description="Low complexity" evidence="1">
    <location>
        <begin position="258"/>
        <end position="277"/>
    </location>
</feature>
<feature type="compositionally biased region" description="Basic and acidic residues" evidence="1">
    <location>
        <begin position="278"/>
        <end position="307"/>
    </location>
</feature>
<dbReference type="SUPFAM" id="SSF56112">
    <property type="entry name" value="Protein kinase-like (PK-like)"/>
    <property type="match status" value="1"/>
</dbReference>
<dbReference type="STRING" id="1314777.A0A164Y211"/>
<dbReference type="EMBL" id="KV419399">
    <property type="protein sequence ID" value="KZS96506.1"/>
    <property type="molecule type" value="Genomic_DNA"/>
</dbReference>
<keyword evidence="4" id="KW-1185">Reference proteome</keyword>
<feature type="compositionally biased region" description="Polar residues" evidence="1">
    <location>
        <begin position="359"/>
        <end position="368"/>
    </location>
</feature>
<keyword evidence="3" id="KW-0808">Transferase</keyword>
<organism evidence="3 4">
    <name type="scientific">Sistotremastrum niveocremeum HHB9708</name>
    <dbReference type="NCBI Taxonomy" id="1314777"/>
    <lineage>
        <taxon>Eukaryota</taxon>
        <taxon>Fungi</taxon>
        <taxon>Dikarya</taxon>
        <taxon>Basidiomycota</taxon>
        <taxon>Agaricomycotina</taxon>
        <taxon>Agaricomycetes</taxon>
        <taxon>Sistotremastrales</taxon>
        <taxon>Sistotremastraceae</taxon>
        <taxon>Sertulicium</taxon>
        <taxon>Sertulicium niveocremeum</taxon>
    </lineage>
</organism>
<gene>
    <name evidence="3" type="ORF">SISNIDRAFT_451266</name>
</gene>
<dbReference type="GO" id="GO:0005524">
    <property type="term" value="F:ATP binding"/>
    <property type="evidence" value="ECO:0007669"/>
    <property type="project" value="InterPro"/>
</dbReference>
<feature type="compositionally biased region" description="Polar residues" evidence="1">
    <location>
        <begin position="190"/>
        <end position="212"/>
    </location>
</feature>
<dbReference type="PROSITE" id="PS50011">
    <property type="entry name" value="PROTEIN_KINASE_DOM"/>
    <property type="match status" value="1"/>
</dbReference>
<accession>A0A164Y211</accession>
<sequence>MSFTSRDDEPNGNWVKEIRQGKVQWRRADEEPQERGSSSNSLYSKDTTQLLSDHFRGRGELSRMYQESSLDFEAITWKSPAIEHDHEFMARQAAMYQMPDESSSSIDPLICTHPSHHGVSSYYNGTPTSRPKHYTSHTYNTSYGSWAEREEDVPAVPPLRPPQRFVQIYSDEEKEAPPPPPPPPPPHFSSRISTTKSPDTSSTLSHSFQRLSVANDESPRSTSRVVDAKWGEPQGPLPWWEPKPKAQSSVGSLPRYPSTTSTTSSSSSRQTEQSLSQREYKPRYEQPVTDRTHGPHRVTNDRFHRMDGEEDGEESSERQKGGERTRGLEDTMLLKSHRMDNPALPKSNGLFSKAPPRPSTESRTQSDASSSHYFSHSRPSPRISVGSSRSSNTDSMMDLTHLVIYPDAVPFPKASGGYSDVYQADLEGRAVAVKVMKAKVRREPGVDHDRQHRHLVKKINREMKLWSRLAHPNVLSFLGFCFFKFPNESPAGDPGQLSLISPWMDNGTARQYVQKHPEADRPAITRGVAAGLHHLHKNQIIHGDIKSGNVLMTDNGVPVLADFGLATLAEDDSLGLTNEHVTTTTGTSHGTPRWMAPEFFQHDADSQKSTKETDVWAFGCFVLELFTLQVPYATSRTDLNAMAAIMQQRLPYECPTNQVPYPFVRYPELWHLCLCCWAFDPPSRITVPDILEFLRT</sequence>
<feature type="compositionally biased region" description="Polar residues" evidence="1">
    <location>
        <begin position="35"/>
        <end position="49"/>
    </location>
</feature>
<dbReference type="InterPro" id="IPR008271">
    <property type="entry name" value="Ser/Thr_kinase_AS"/>
</dbReference>
<feature type="compositionally biased region" description="Basic and acidic residues" evidence="1">
    <location>
        <begin position="315"/>
        <end position="329"/>
    </location>
</feature>
<evidence type="ECO:0000313" key="4">
    <source>
        <dbReference type="Proteomes" id="UP000076722"/>
    </source>
</evidence>
<dbReference type="AlphaFoldDB" id="A0A164Y211"/>
<name>A0A164Y211_9AGAM</name>
<dbReference type="PROSITE" id="PS00108">
    <property type="entry name" value="PROTEIN_KINASE_ST"/>
    <property type="match status" value="1"/>
</dbReference>
<dbReference type="InterPro" id="IPR051681">
    <property type="entry name" value="Ser/Thr_Kinases-Pseudokinases"/>
</dbReference>
<dbReference type="PANTHER" id="PTHR44329">
    <property type="entry name" value="SERINE/THREONINE-PROTEIN KINASE TNNI3K-RELATED"/>
    <property type="match status" value="1"/>
</dbReference>
<feature type="compositionally biased region" description="Basic and acidic residues" evidence="1">
    <location>
        <begin position="16"/>
        <end position="34"/>
    </location>
</feature>
<protein>
    <submittedName>
        <fullName evidence="3">Kinase-like protein</fullName>
    </submittedName>
</protein>
<feature type="region of interest" description="Disordered" evidence="1">
    <location>
        <begin position="1"/>
        <end position="49"/>
    </location>
</feature>
<evidence type="ECO:0000313" key="3">
    <source>
        <dbReference type="EMBL" id="KZS96506.1"/>
    </source>
</evidence>
<dbReference type="InterPro" id="IPR011009">
    <property type="entry name" value="Kinase-like_dom_sf"/>
</dbReference>
<feature type="domain" description="Protein kinase" evidence="2">
    <location>
        <begin position="407"/>
        <end position="696"/>
    </location>
</feature>
<evidence type="ECO:0000256" key="1">
    <source>
        <dbReference type="SAM" id="MobiDB-lite"/>
    </source>
</evidence>
<feature type="compositionally biased region" description="Pro residues" evidence="1">
    <location>
        <begin position="177"/>
        <end position="187"/>
    </location>
</feature>
<feature type="compositionally biased region" description="Low complexity" evidence="1">
    <location>
        <begin position="369"/>
        <end position="391"/>
    </location>
</feature>
<proteinExistence type="predicted"/>
<dbReference type="Pfam" id="PF00069">
    <property type="entry name" value="Pkinase"/>
    <property type="match status" value="1"/>
</dbReference>
<dbReference type="InterPro" id="IPR000719">
    <property type="entry name" value="Prot_kinase_dom"/>
</dbReference>
<dbReference type="Proteomes" id="UP000076722">
    <property type="component" value="Unassembled WGS sequence"/>
</dbReference>
<feature type="region of interest" description="Disordered" evidence="1">
    <location>
        <begin position="172"/>
        <end position="392"/>
    </location>
</feature>
<reference evidence="3 4" key="1">
    <citation type="journal article" date="2016" name="Mol. Biol. Evol.">
        <title>Comparative Genomics of Early-Diverging Mushroom-Forming Fungi Provides Insights into the Origins of Lignocellulose Decay Capabilities.</title>
        <authorList>
            <person name="Nagy L.G."/>
            <person name="Riley R."/>
            <person name="Tritt A."/>
            <person name="Adam C."/>
            <person name="Daum C."/>
            <person name="Floudas D."/>
            <person name="Sun H."/>
            <person name="Yadav J.S."/>
            <person name="Pangilinan J."/>
            <person name="Larsson K.H."/>
            <person name="Matsuura K."/>
            <person name="Barry K."/>
            <person name="Labutti K."/>
            <person name="Kuo R."/>
            <person name="Ohm R.A."/>
            <person name="Bhattacharya S.S."/>
            <person name="Shirouzu T."/>
            <person name="Yoshinaga Y."/>
            <person name="Martin F.M."/>
            <person name="Grigoriev I.V."/>
            <person name="Hibbett D.S."/>
        </authorList>
    </citation>
    <scope>NUCLEOTIDE SEQUENCE [LARGE SCALE GENOMIC DNA]</scope>
    <source>
        <strain evidence="3 4">HHB9708</strain>
    </source>
</reference>
<keyword evidence="3" id="KW-0418">Kinase</keyword>
<dbReference type="Gene3D" id="1.10.510.10">
    <property type="entry name" value="Transferase(Phosphotransferase) domain 1"/>
    <property type="match status" value="1"/>
</dbReference>
<dbReference type="SMART" id="SM00220">
    <property type="entry name" value="S_TKc"/>
    <property type="match status" value="1"/>
</dbReference>